<dbReference type="Pfam" id="PF01055">
    <property type="entry name" value="Glyco_hydro_31_2nd"/>
    <property type="match status" value="1"/>
</dbReference>
<comment type="similarity">
    <text evidence="1 4">Belongs to the glycosyl hydrolase 31 family.</text>
</comment>
<feature type="domain" description="Glycoside hydrolase family 31 TIM barrel" evidence="6">
    <location>
        <begin position="320"/>
        <end position="449"/>
    </location>
</feature>
<keyword evidence="5" id="KW-1133">Transmembrane helix</keyword>
<keyword evidence="5" id="KW-0812">Transmembrane</keyword>
<gene>
    <name evidence="8" type="ORF">V1264_001880</name>
</gene>
<dbReference type="SUPFAM" id="SSF51445">
    <property type="entry name" value="(Trans)glycosidases"/>
    <property type="match status" value="1"/>
</dbReference>
<dbReference type="InterPro" id="IPR050985">
    <property type="entry name" value="Alpha-glycosidase_related"/>
</dbReference>
<reference evidence="8 9" key="1">
    <citation type="submission" date="2024-02" db="EMBL/GenBank/DDBJ databases">
        <title>Chromosome-scale genome assembly of the rough periwinkle Littorina saxatilis.</title>
        <authorList>
            <person name="De Jode A."/>
            <person name="Faria R."/>
            <person name="Formenti G."/>
            <person name="Sims Y."/>
            <person name="Smith T.P."/>
            <person name="Tracey A."/>
            <person name="Wood J.M.D."/>
            <person name="Zagrodzka Z.B."/>
            <person name="Johannesson K."/>
            <person name="Butlin R.K."/>
            <person name="Leder E.H."/>
        </authorList>
    </citation>
    <scope>NUCLEOTIDE SEQUENCE [LARGE SCALE GENOMIC DNA]</scope>
    <source>
        <strain evidence="8">Snail1</strain>
        <tissue evidence="8">Muscle</tissue>
    </source>
</reference>
<feature type="domain" description="Glycosyl hydrolase family 31 C-terminal" evidence="7">
    <location>
        <begin position="611"/>
        <end position="665"/>
    </location>
</feature>
<protein>
    <submittedName>
        <fullName evidence="8">Uncharacterized protein</fullName>
    </submittedName>
</protein>
<sequence>MSGSPTMEPTAYDASIPIAVQAQENKRRKRRIMKIAVYVMFGIIALGVFAIWLFHKDSVESIRFNANFVFTVKVQTLEIKTDDQEGLLYGELGRNIKAAPFSSCWDADAKAYEPNCLYWKHKAYLRVSHDDNVTGSCYTLSWQGLQSGFIAEDCFYLQQYNWYGYLLPDEEFWPIQGIQVGKHGIIYEAGAAIVHLTTIQIDEVPYYSRYPEQQQVNLVPTWFGSQGIAIFVHSSYPFTISWNNTEKRQFCITSELEVLEDRTEEEGGVDQLSYTICKGKDLKDVYYNAQKHRHSWEAELKKTPHTIEPLLWPLHAVMSRDDIVPLFAALRSNRSRCSFLLLPEEWETRFGDMQFDQLLLQELRGLMSVTKETGCGCVLPISTFFTFNSRLFEEGIENGYFLRDELNLVTKMVRWRDREGAVLDATNPEAVHWYLDRVKLLLQNSSYNINALKLLHIDVPRDANFYDGNMTFLDYSRLFYRDASALLNVTLILEQATGFVSEPVFVSLRTEINDVHDAQCFNDTIPWALNLGISGYPLIIADGSELQKLPDVSVQLFQRWLQFAIFFPAFEIPNLPLLNNPDVVAYMNTLLNFRREIISYMKKQWTLENEAPILRSMWWRNPMDSTAQLISDQFFVGDELLVAPILCHPASERTIYVPPGKWETVRLDNNKTLIFDGPKTVRASVFGARLLIAFWAKK</sequence>
<evidence type="ECO:0000313" key="9">
    <source>
        <dbReference type="Proteomes" id="UP001374579"/>
    </source>
</evidence>
<evidence type="ECO:0000256" key="2">
    <source>
        <dbReference type="ARBA" id="ARBA00022801"/>
    </source>
</evidence>
<keyword evidence="9" id="KW-1185">Reference proteome</keyword>
<keyword evidence="2 4" id="KW-0378">Hydrolase</keyword>
<dbReference type="PANTHER" id="PTHR43053:SF4">
    <property type="entry name" value="MYOGENESIS-REGULATING GLYCOSIDASE"/>
    <property type="match status" value="1"/>
</dbReference>
<dbReference type="Pfam" id="PF21365">
    <property type="entry name" value="Glyco_hydro_31_3rd"/>
    <property type="match status" value="1"/>
</dbReference>
<accession>A0AAN9GQ96</accession>
<dbReference type="GO" id="GO:0004553">
    <property type="term" value="F:hydrolase activity, hydrolyzing O-glycosyl compounds"/>
    <property type="evidence" value="ECO:0007669"/>
    <property type="project" value="InterPro"/>
</dbReference>
<evidence type="ECO:0000256" key="4">
    <source>
        <dbReference type="RuleBase" id="RU361185"/>
    </source>
</evidence>
<evidence type="ECO:0000259" key="7">
    <source>
        <dbReference type="Pfam" id="PF21365"/>
    </source>
</evidence>
<dbReference type="Gene3D" id="3.20.20.80">
    <property type="entry name" value="Glycosidases"/>
    <property type="match status" value="1"/>
</dbReference>
<dbReference type="InterPro" id="IPR048395">
    <property type="entry name" value="Glyco_hydro_31_C"/>
</dbReference>
<evidence type="ECO:0000313" key="8">
    <source>
        <dbReference type="EMBL" id="KAK7116146.1"/>
    </source>
</evidence>
<organism evidence="8 9">
    <name type="scientific">Littorina saxatilis</name>
    <dbReference type="NCBI Taxonomy" id="31220"/>
    <lineage>
        <taxon>Eukaryota</taxon>
        <taxon>Metazoa</taxon>
        <taxon>Spiralia</taxon>
        <taxon>Lophotrochozoa</taxon>
        <taxon>Mollusca</taxon>
        <taxon>Gastropoda</taxon>
        <taxon>Caenogastropoda</taxon>
        <taxon>Littorinimorpha</taxon>
        <taxon>Littorinoidea</taxon>
        <taxon>Littorinidae</taxon>
        <taxon>Littorina</taxon>
    </lineage>
</organism>
<dbReference type="PANTHER" id="PTHR43053">
    <property type="entry name" value="GLYCOSIDASE FAMILY 31"/>
    <property type="match status" value="1"/>
</dbReference>
<dbReference type="InterPro" id="IPR017853">
    <property type="entry name" value="GH"/>
</dbReference>
<keyword evidence="3 4" id="KW-0326">Glycosidase</keyword>
<evidence type="ECO:0000256" key="3">
    <source>
        <dbReference type="ARBA" id="ARBA00023295"/>
    </source>
</evidence>
<feature type="transmembrane region" description="Helical" evidence="5">
    <location>
        <begin position="35"/>
        <end position="54"/>
    </location>
</feature>
<dbReference type="SUPFAM" id="SSF51011">
    <property type="entry name" value="Glycosyl hydrolase domain"/>
    <property type="match status" value="1"/>
</dbReference>
<dbReference type="GO" id="GO:0005975">
    <property type="term" value="P:carbohydrate metabolic process"/>
    <property type="evidence" value="ECO:0007669"/>
    <property type="project" value="InterPro"/>
</dbReference>
<proteinExistence type="inferred from homology"/>
<dbReference type="EMBL" id="JBAMIC010000001">
    <property type="protein sequence ID" value="KAK7116146.1"/>
    <property type="molecule type" value="Genomic_DNA"/>
</dbReference>
<dbReference type="InterPro" id="IPR000322">
    <property type="entry name" value="Glyco_hydro_31_TIM"/>
</dbReference>
<name>A0AAN9GQ96_9CAEN</name>
<dbReference type="Proteomes" id="UP001374579">
    <property type="component" value="Unassembled WGS sequence"/>
</dbReference>
<keyword evidence="5" id="KW-0472">Membrane</keyword>
<evidence type="ECO:0000256" key="5">
    <source>
        <dbReference type="SAM" id="Phobius"/>
    </source>
</evidence>
<evidence type="ECO:0000256" key="1">
    <source>
        <dbReference type="ARBA" id="ARBA00007806"/>
    </source>
</evidence>
<evidence type="ECO:0000259" key="6">
    <source>
        <dbReference type="Pfam" id="PF01055"/>
    </source>
</evidence>
<comment type="caution">
    <text evidence="8">The sequence shown here is derived from an EMBL/GenBank/DDBJ whole genome shotgun (WGS) entry which is preliminary data.</text>
</comment>
<dbReference type="AlphaFoldDB" id="A0AAN9GQ96"/>